<gene>
    <name evidence="1" type="ORF">EV696_103307</name>
</gene>
<dbReference type="EMBL" id="SNYM01000003">
    <property type="protein sequence ID" value="TDQ49932.1"/>
    <property type="molecule type" value="Genomic_DNA"/>
</dbReference>
<protein>
    <submittedName>
        <fullName evidence="1">Uncharacterized protein</fullName>
    </submittedName>
</protein>
<evidence type="ECO:0000313" key="2">
    <source>
        <dbReference type="Proteomes" id="UP000295375"/>
    </source>
</evidence>
<dbReference type="AlphaFoldDB" id="A0A4R6US88"/>
<comment type="caution">
    <text evidence="1">The sequence shown here is derived from an EMBL/GenBank/DDBJ whole genome shotgun (WGS) entry which is preliminary data.</text>
</comment>
<name>A0A4R6US88_9GAMM</name>
<reference evidence="1 2" key="1">
    <citation type="submission" date="2019-03" db="EMBL/GenBank/DDBJ databases">
        <title>Genomic Encyclopedia of Type Strains, Phase IV (KMG-IV): sequencing the most valuable type-strain genomes for metagenomic binning, comparative biology and taxonomic classification.</title>
        <authorList>
            <person name="Goeker M."/>
        </authorList>
    </citation>
    <scope>NUCLEOTIDE SEQUENCE [LARGE SCALE GENOMIC DNA]</scope>
    <source>
        <strain evidence="1 2">DSM 103792</strain>
    </source>
</reference>
<evidence type="ECO:0000313" key="1">
    <source>
        <dbReference type="EMBL" id="TDQ49932.1"/>
    </source>
</evidence>
<proteinExistence type="predicted"/>
<keyword evidence="2" id="KW-1185">Reference proteome</keyword>
<accession>A0A4R6US88</accession>
<dbReference type="Proteomes" id="UP000295375">
    <property type="component" value="Unassembled WGS sequence"/>
</dbReference>
<sequence>MVGRFEKVDKAYVFLAEKERSKSSFTTAELSEATGWAISSCRTYLCKRWHQHLERDRESYKPIGIRALSKEKFRALHSQKLQRVEDRSEVGILLTKAKCCVSLCHRSFCHSSGRRILRFYDRFAAFSS</sequence>
<organism evidence="1 2">
    <name type="scientific">Permianibacter aggregans</name>
    <dbReference type="NCBI Taxonomy" id="1510150"/>
    <lineage>
        <taxon>Bacteria</taxon>
        <taxon>Pseudomonadati</taxon>
        <taxon>Pseudomonadota</taxon>
        <taxon>Gammaproteobacteria</taxon>
        <taxon>Pseudomonadales</taxon>
        <taxon>Pseudomonadaceae</taxon>
        <taxon>Permianibacter</taxon>
    </lineage>
</organism>